<sequence>MARTWFDHWKGGRGDNAPPRVGHVLRRLSWGVSSRELTEEAKDEFVCGYGLSVYQTRGKGNDAN</sequence>
<proteinExistence type="predicted"/>
<evidence type="ECO:0000313" key="2">
    <source>
        <dbReference type="Proteomes" id="UP000824120"/>
    </source>
</evidence>
<dbReference type="AlphaFoldDB" id="A0A9J5XH94"/>
<gene>
    <name evidence="1" type="ORF">H5410_047425</name>
</gene>
<evidence type="ECO:0000313" key="1">
    <source>
        <dbReference type="EMBL" id="KAG5586991.1"/>
    </source>
</evidence>
<protein>
    <submittedName>
        <fullName evidence="1">Uncharacterized protein</fullName>
    </submittedName>
</protein>
<accession>A0A9J5XH94</accession>
<dbReference type="EMBL" id="JACXVP010000009">
    <property type="protein sequence ID" value="KAG5586991.1"/>
    <property type="molecule type" value="Genomic_DNA"/>
</dbReference>
<dbReference type="Proteomes" id="UP000824120">
    <property type="component" value="Chromosome 9"/>
</dbReference>
<organism evidence="1 2">
    <name type="scientific">Solanum commersonii</name>
    <name type="common">Commerson's wild potato</name>
    <name type="synonym">Commerson's nightshade</name>
    <dbReference type="NCBI Taxonomy" id="4109"/>
    <lineage>
        <taxon>Eukaryota</taxon>
        <taxon>Viridiplantae</taxon>
        <taxon>Streptophyta</taxon>
        <taxon>Embryophyta</taxon>
        <taxon>Tracheophyta</taxon>
        <taxon>Spermatophyta</taxon>
        <taxon>Magnoliopsida</taxon>
        <taxon>eudicotyledons</taxon>
        <taxon>Gunneridae</taxon>
        <taxon>Pentapetalae</taxon>
        <taxon>asterids</taxon>
        <taxon>lamiids</taxon>
        <taxon>Solanales</taxon>
        <taxon>Solanaceae</taxon>
        <taxon>Solanoideae</taxon>
        <taxon>Solaneae</taxon>
        <taxon>Solanum</taxon>
    </lineage>
</organism>
<keyword evidence="2" id="KW-1185">Reference proteome</keyword>
<comment type="caution">
    <text evidence="1">The sequence shown here is derived from an EMBL/GenBank/DDBJ whole genome shotgun (WGS) entry which is preliminary data.</text>
</comment>
<name>A0A9J5XH94_SOLCO</name>
<reference evidence="1 2" key="1">
    <citation type="submission" date="2020-09" db="EMBL/GenBank/DDBJ databases">
        <title>De no assembly of potato wild relative species, Solanum commersonii.</title>
        <authorList>
            <person name="Cho K."/>
        </authorList>
    </citation>
    <scope>NUCLEOTIDE SEQUENCE [LARGE SCALE GENOMIC DNA]</scope>
    <source>
        <strain evidence="1">LZ3.2</strain>
        <tissue evidence="1">Leaf</tissue>
    </source>
</reference>